<protein>
    <submittedName>
        <fullName evidence="1">Uncharacterized protein</fullName>
    </submittedName>
</protein>
<dbReference type="EMBL" id="AP022841">
    <property type="protein sequence ID" value="BCA97335.1"/>
    <property type="molecule type" value="Genomic_DNA"/>
</dbReference>
<gene>
    <name evidence="1" type="ORF">TUM19329_36960</name>
</gene>
<dbReference type="Proteomes" id="UP000502894">
    <property type="component" value="Plasmid ptum19329-2 dna"/>
</dbReference>
<dbReference type="KEGG" id="lant:TUM19329_36960"/>
<proteinExistence type="predicted"/>
<geneLocation type="plasmid" evidence="2">
    <name>ptum19329-2 dna</name>
</geneLocation>
<name>A0A6F8T9J0_9GAMM</name>
<reference evidence="1" key="1">
    <citation type="journal article" date="2020" name="Microbiol. Resour. Announc.">
        <title>Complete Genome Sequence of Novel Psychrotolerant Legionella Strain TUM19329, Isolated from Antarctic Lake Sediment.</title>
        <authorList>
            <person name="Shimada S."/>
            <person name="Nakai R."/>
            <person name="Aoki K."/>
            <person name="Shimoeda N."/>
            <person name="Ohno G."/>
            <person name="Miyazaki Y."/>
            <person name="Kudoh S."/>
            <person name="Imura S."/>
            <person name="Watanabe K."/>
            <person name="Ishii Y."/>
            <person name="Tateda K."/>
        </authorList>
    </citation>
    <scope>NUCLEOTIDE SEQUENCE [LARGE SCALE GENOMIC DNA]</scope>
    <source>
        <strain evidence="1">TUM19329</strain>
        <plasmid evidence="1">pTUM19329-2</plasmid>
    </source>
</reference>
<evidence type="ECO:0000313" key="2">
    <source>
        <dbReference type="Proteomes" id="UP000502894"/>
    </source>
</evidence>
<dbReference type="RefSeq" id="WP_173238703.1">
    <property type="nucleotide sequence ID" value="NZ_AP022841.1"/>
</dbReference>
<dbReference type="AlphaFoldDB" id="A0A6F8T9J0"/>
<keyword evidence="2" id="KW-1185">Reference proteome</keyword>
<organism evidence="1 2">
    <name type="scientific">Legionella antarctica</name>
    <dbReference type="NCBI Taxonomy" id="2708020"/>
    <lineage>
        <taxon>Bacteria</taxon>
        <taxon>Pseudomonadati</taxon>
        <taxon>Pseudomonadota</taxon>
        <taxon>Gammaproteobacteria</taxon>
        <taxon>Legionellales</taxon>
        <taxon>Legionellaceae</taxon>
        <taxon>Legionella</taxon>
    </lineage>
</organism>
<evidence type="ECO:0000313" key="1">
    <source>
        <dbReference type="EMBL" id="BCA97335.1"/>
    </source>
</evidence>
<sequence>MQEVIESYVVDGQFMGAVPVAQDGLIILIKDLVTQHRMENFPMLPPQHFL</sequence>
<accession>A0A6F8T9J0</accession>
<keyword evidence="1" id="KW-0614">Plasmid</keyword>